<protein>
    <submittedName>
        <fullName evidence="1">Uncharacterized protein</fullName>
    </submittedName>
</protein>
<reference evidence="1 2" key="1">
    <citation type="submission" date="2023-03" db="EMBL/GenBank/DDBJ databases">
        <title>WGS of Gossypium arboreum.</title>
        <authorList>
            <person name="Yu D."/>
        </authorList>
    </citation>
    <scope>NUCLEOTIDE SEQUENCE [LARGE SCALE GENOMIC DNA]</scope>
    <source>
        <tissue evidence="1">Leaf</tissue>
    </source>
</reference>
<proteinExistence type="predicted"/>
<organism evidence="1 2">
    <name type="scientific">Gossypium arboreum</name>
    <name type="common">Tree cotton</name>
    <name type="synonym">Gossypium nanking</name>
    <dbReference type="NCBI Taxonomy" id="29729"/>
    <lineage>
        <taxon>Eukaryota</taxon>
        <taxon>Viridiplantae</taxon>
        <taxon>Streptophyta</taxon>
        <taxon>Embryophyta</taxon>
        <taxon>Tracheophyta</taxon>
        <taxon>Spermatophyta</taxon>
        <taxon>Magnoliopsida</taxon>
        <taxon>eudicotyledons</taxon>
        <taxon>Gunneridae</taxon>
        <taxon>Pentapetalae</taxon>
        <taxon>rosids</taxon>
        <taxon>malvids</taxon>
        <taxon>Malvales</taxon>
        <taxon>Malvaceae</taxon>
        <taxon>Malvoideae</taxon>
        <taxon>Gossypium</taxon>
    </lineage>
</organism>
<keyword evidence="2" id="KW-1185">Reference proteome</keyword>
<comment type="caution">
    <text evidence="1">The sequence shown here is derived from an EMBL/GenBank/DDBJ whole genome shotgun (WGS) entry which is preliminary data.</text>
</comment>
<gene>
    <name evidence="1" type="ORF">PVK06_005445</name>
</gene>
<dbReference type="Proteomes" id="UP001358586">
    <property type="component" value="Chromosome 2"/>
</dbReference>
<evidence type="ECO:0000313" key="2">
    <source>
        <dbReference type="Proteomes" id="UP001358586"/>
    </source>
</evidence>
<sequence length="123" mass="13777">MTPTPLLNILTENKLNKNNYKESKRNLMIVLSCEKLKTVLNNVLASITNTLYKQLESYKITKAILGKLEDMFGGQTALAQQSAITSLINAQQKADTLVKDHMITLMGYFVKVVDNKANLDENT</sequence>
<dbReference type="EMBL" id="JARKNE010000002">
    <property type="protein sequence ID" value="KAK5843018.1"/>
    <property type="molecule type" value="Genomic_DNA"/>
</dbReference>
<name>A0ABR0QVN8_GOSAR</name>
<accession>A0ABR0QVN8</accession>
<evidence type="ECO:0000313" key="1">
    <source>
        <dbReference type="EMBL" id="KAK5843018.1"/>
    </source>
</evidence>